<evidence type="ECO:0008006" key="3">
    <source>
        <dbReference type="Google" id="ProtNLM"/>
    </source>
</evidence>
<gene>
    <name evidence="1" type="ORF">ACFSAU_06510</name>
</gene>
<protein>
    <recommendedName>
        <fullName evidence="3">Tat (Twin-arginine translocation) pathway signal sequence</fullName>
    </recommendedName>
</protein>
<dbReference type="PROSITE" id="PS51318">
    <property type="entry name" value="TAT"/>
    <property type="match status" value="1"/>
</dbReference>
<comment type="caution">
    <text evidence="1">The sequence shown here is derived from an EMBL/GenBank/DDBJ whole genome shotgun (WGS) entry which is preliminary data.</text>
</comment>
<evidence type="ECO:0000313" key="1">
    <source>
        <dbReference type="EMBL" id="MFD1567139.1"/>
    </source>
</evidence>
<reference evidence="1 2" key="1">
    <citation type="journal article" date="2019" name="Int. J. Syst. Evol. Microbiol.">
        <title>The Global Catalogue of Microorganisms (GCM) 10K type strain sequencing project: providing services to taxonomists for standard genome sequencing and annotation.</title>
        <authorList>
            <consortium name="The Broad Institute Genomics Platform"/>
            <consortium name="The Broad Institute Genome Sequencing Center for Infectious Disease"/>
            <person name="Wu L."/>
            <person name="Ma J."/>
        </authorList>
    </citation>
    <scope>NUCLEOTIDE SEQUENCE [LARGE SCALE GENOMIC DNA]</scope>
    <source>
        <strain evidence="1 2">CGMCC 1.12859</strain>
    </source>
</reference>
<dbReference type="EMBL" id="JBHUCZ010000002">
    <property type="protein sequence ID" value="MFD1567139.1"/>
    <property type="molecule type" value="Genomic_DNA"/>
</dbReference>
<dbReference type="RefSeq" id="WP_267646426.1">
    <property type="nucleotide sequence ID" value="NZ_JANHGR010000001.1"/>
</dbReference>
<keyword evidence="2" id="KW-1185">Reference proteome</keyword>
<accession>A0ABD6BR77</accession>
<dbReference type="Proteomes" id="UP001597139">
    <property type="component" value="Unassembled WGS sequence"/>
</dbReference>
<dbReference type="AlphaFoldDB" id="A0ABD6BR77"/>
<dbReference type="InterPro" id="IPR006311">
    <property type="entry name" value="TAT_signal"/>
</dbReference>
<evidence type="ECO:0000313" key="2">
    <source>
        <dbReference type="Proteomes" id="UP001597139"/>
    </source>
</evidence>
<sequence length="302" mass="31402">MEQTTLTRRDALRVGGAAALVGLAGCSGSGSLGGSATVYGQWTPEQEGSGADQSGESMRAMKPSTLAENRYVLGDRYDLMAAFLDPPVPTLEFGELDSVYYNGGWATSLYGVEAEFDQSAMVTAYQEEQGAESVNSTYEGYELYRIDATLTSYLVGVADGRIAIAGNGDRDRAAIESLIDAREKGNRRASNDGPLASIQSAVGQESHTQVSLGDDVGLQVGETTPTAVATGFSVSDSENDLVTLTSGFVLPETVSDPEAAVEARVSADASVGVLNFSEADVSTDSGVVVATEERAAGDALSF</sequence>
<name>A0ABD6BR77_9EURY</name>
<proteinExistence type="predicted"/>
<organism evidence="1 2">
    <name type="scientific">Halolamina litorea</name>
    <dbReference type="NCBI Taxonomy" id="1515593"/>
    <lineage>
        <taxon>Archaea</taxon>
        <taxon>Methanobacteriati</taxon>
        <taxon>Methanobacteriota</taxon>
        <taxon>Stenosarchaea group</taxon>
        <taxon>Halobacteria</taxon>
        <taxon>Halobacteriales</taxon>
        <taxon>Haloferacaceae</taxon>
    </lineage>
</organism>